<dbReference type="InterPro" id="IPR005471">
    <property type="entry name" value="Tscrpt_reg_IclR_N"/>
</dbReference>
<comment type="caution">
    <text evidence="8">The sequence shown here is derived from an EMBL/GenBank/DDBJ whole genome shotgun (WGS) entry which is preliminary data.</text>
</comment>
<dbReference type="SUPFAM" id="SSF55781">
    <property type="entry name" value="GAF domain-like"/>
    <property type="match status" value="1"/>
</dbReference>
<dbReference type="InterPro" id="IPR036388">
    <property type="entry name" value="WH-like_DNA-bd_sf"/>
</dbReference>
<sequence length="250" mass="28328">MEEDVKVKSLFRALKIMDCFSLEKPEWGITELSQHLGFYKSNVSNIVTTFVKAGYLEQNEDNGKYRLGFKILQLGNIISSNISFRKLMIPYMQEIADKVNEIVYLAVPYEGEVIYLDSCLPKNQLSTRSMLGVKAPLHCTGIGKAMLSVLPEETVSDVISRGLKKFTDNTITNPELLLQELAETRERGYSLDRMEHEYGIKCIGMPILNKRKQLIAAISVSGPSLRFDEEKIRELSSLLKQAVTEIENKL</sequence>
<protein>
    <recommendedName>
        <fullName evidence="5">Glycerol operon regulatory protein</fullName>
    </recommendedName>
</protein>
<dbReference type="PANTHER" id="PTHR30136">
    <property type="entry name" value="HELIX-TURN-HELIX TRANSCRIPTIONAL REGULATOR, ICLR FAMILY"/>
    <property type="match status" value="1"/>
</dbReference>
<evidence type="ECO:0000313" key="9">
    <source>
        <dbReference type="Proteomes" id="UP000309676"/>
    </source>
</evidence>
<dbReference type="SMART" id="SM00346">
    <property type="entry name" value="HTH_ICLR"/>
    <property type="match status" value="1"/>
</dbReference>
<evidence type="ECO:0000256" key="5">
    <source>
        <dbReference type="ARBA" id="ARBA00070406"/>
    </source>
</evidence>
<evidence type="ECO:0000256" key="3">
    <source>
        <dbReference type="ARBA" id="ARBA00023163"/>
    </source>
</evidence>
<reference evidence="8 9" key="1">
    <citation type="submission" date="2019-05" db="EMBL/GenBank/DDBJ databases">
        <authorList>
            <person name="Narsing Rao M.P."/>
            <person name="Li W.J."/>
        </authorList>
    </citation>
    <scope>NUCLEOTIDE SEQUENCE [LARGE SCALE GENOMIC DNA]</scope>
    <source>
        <strain evidence="8 9">SYSU_K30003</strain>
    </source>
</reference>
<dbReference type="SUPFAM" id="SSF46785">
    <property type="entry name" value="Winged helix' DNA-binding domain"/>
    <property type="match status" value="1"/>
</dbReference>
<evidence type="ECO:0000256" key="2">
    <source>
        <dbReference type="ARBA" id="ARBA00023125"/>
    </source>
</evidence>
<dbReference type="InterPro" id="IPR036390">
    <property type="entry name" value="WH_DNA-bd_sf"/>
</dbReference>
<evidence type="ECO:0000259" key="6">
    <source>
        <dbReference type="PROSITE" id="PS51077"/>
    </source>
</evidence>
<dbReference type="Pfam" id="PF09339">
    <property type="entry name" value="HTH_IclR"/>
    <property type="match status" value="1"/>
</dbReference>
<dbReference type="GO" id="GO:0003700">
    <property type="term" value="F:DNA-binding transcription factor activity"/>
    <property type="evidence" value="ECO:0007669"/>
    <property type="project" value="TreeGrafter"/>
</dbReference>
<dbReference type="Gene3D" id="3.30.450.40">
    <property type="match status" value="1"/>
</dbReference>
<proteinExistence type="predicted"/>
<dbReference type="InterPro" id="IPR014757">
    <property type="entry name" value="Tscrpt_reg_IclR_C"/>
</dbReference>
<dbReference type="OrthoDB" id="9791752at2"/>
<dbReference type="InterPro" id="IPR050707">
    <property type="entry name" value="HTH_MetabolicPath_Reg"/>
</dbReference>
<dbReference type="EMBL" id="VCIW01000007">
    <property type="protein sequence ID" value="TLS51860.1"/>
    <property type="molecule type" value="Genomic_DNA"/>
</dbReference>
<keyword evidence="9" id="KW-1185">Reference proteome</keyword>
<dbReference type="Gene3D" id="1.10.10.10">
    <property type="entry name" value="Winged helix-like DNA-binding domain superfamily/Winged helix DNA-binding domain"/>
    <property type="match status" value="1"/>
</dbReference>
<dbReference type="GO" id="GO:0045892">
    <property type="term" value="P:negative regulation of DNA-templated transcription"/>
    <property type="evidence" value="ECO:0007669"/>
    <property type="project" value="TreeGrafter"/>
</dbReference>
<dbReference type="AlphaFoldDB" id="A0A5R9GCP6"/>
<organism evidence="8 9">
    <name type="scientific">Paenibacillus antri</name>
    <dbReference type="NCBI Taxonomy" id="2582848"/>
    <lineage>
        <taxon>Bacteria</taxon>
        <taxon>Bacillati</taxon>
        <taxon>Bacillota</taxon>
        <taxon>Bacilli</taxon>
        <taxon>Bacillales</taxon>
        <taxon>Paenibacillaceae</taxon>
        <taxon>Paenibacillus</taxon>
    </lineage>
</organism>
<name>A0A5R9GCP6_9BACL</name>
<dbReference type="PROSITE" id="PS51078">
    <property type="entry name" value="ICLR_ED"/>
    <property type="match status" value="1"/>
</dbReference>
<dbReference type="FunFam" id="1.10.10.10:FF:000056">
    <property type="entry name" value="IclR family transcriptional regulator"/>
    <property type="match status" value="1"/>
</dbReference>
<evidence type="ECO:0000313" key="8">
    <source>
        <dbReference type="EMBL" id="TLS51860.1"/>
    </source>
</evidence>
<dbReference type="GO" id="GO:0003677">
    <property type="term" value="F:DNA binding"/>
    <property type="evidence" value="ECO:0007669"/>
    <property type="project" value="UniProtKB-KW"/>
</dbReference>
<evidence type="ECO:0000256" key="4">
    <source>
        <dbReference type="ARBA" id="ARBA00058938"/>
    </source>
</evidence>
<keyword evidence="2" id="KW-0238">DNA-binding</keyword>
<feature type="domain" description="HTH iclR-type" evidence="6">
    <location>
        <begin position="7"/>
        <end position="69"/>
    </location>
</feature>
<keyword evidence="3" id="KW-0804">Transcription</keyword>
<dbReference type="RefSeq" id="WP_138194567.1">
    <property type="nucleotide sequence ID" value="NZ_VCIW01000007.1"/>
</dbReference>
<keyword evidence="1" id="KW-0805">Transcription regulation</keyword>
<gene>
    <name evidence="8" type="ORF">FE782_13200</name>
</gene>
<dbReference type="Pfam" id="PF01614">
    <property type="entry name" value="IclR_C"/>
    <property type="match status" value="1"/>
</dbReference>
<dbReference type="PROSITE" id="PS51077">
    <property type="entry name" value="HTH_ICLR"/>
    <property type="match status" value="1"/>
</dbReference>
<dbReference type="Proteomes" id="UP000309676">
    <property type="component" value="Unassembled WGS sequence"/>
</dbReference>
<accession>A0A5R9GCP6</accession>
<evidence type="ECO:0000259" key="7">
    <source>
        <dbReference type="PROSITE" id="PS51078"/>
    </source>
</evidence>
<comment type="function">
    <text evidence="4">May be an activator protein for the gylABX operon.</text>
</comment>
<dbReference type="InterPro" id="IPR029016">
    <property type="entry name" value="GAF-like_dom_sf"/>
</dbReference>
<feature type="domain" description="IclR-ED" evidence="7">
    <location>
        <begin position="70"/>
        <end position="250"/>
    </location>
</feature>
<evidence type="ECO:0000256" key="1">
    <source>
        <dbReference type="ARBA" id="ARBA00023015"/>
    </source>
</evidence>
<dbReference type="PANTHER" id="PTHR30136:SF35">
    <property type="entry name" value="HTH-TYPE TRANSCRIPTIONAL REGULATOR RV1719"/>
    <property type="match status" value="1"/>
</dbReference>